<reference evidence="2 3" key="1">
    <citation type="journal article" date="1998" name="Science">
        <title>Genome sequence of the nematode C. elegans: a platform for investigating biology.</title>
        <authorList>
            <consortium name="The C. elegans sequencing consortium"/>
            <person name="Sulson J.E."/>
            <person name="Waterston R."/>
        </authorList>
    </citation>
    <scope>NUCLEOTIDE SEQUENCE [LARGE SCALE GENOMIC DNA]</scope>
    <source>
        <strain evidence="2 3">Bristol N2</strain>
    </source>
</reference>
<dbReference type="GeneID" id="184358"/>
<evidence type="ECO:0000313" key="3">
    <source>
        <dbReference type="Proteomes" id="UP000001940"/>
    </source>
</evidence>
<dbReference type="SMR" id="Q9XVQ8"/>
<dbReference type="FunCoup" id="Q9XVQ8">
    <property type="interactions" value="373"/>
</dbReference>
<accession>Q9XVQ8</accession>
<dbReference type="EMBL" id="BX284604">
    <property type="protein sequence ID" value="CAB02922.2"/>
    <property type="molecule type" value="Genomic_DNA"/>
</dbReference>
<dbReference type="PANTHER" id="PTHR37427:SF3">
    <property type="entry name" value="ADENOSINE DEAMINASE"/>
    <property type="match status" value="1"/>
</dbReference>
<dbReference type="Proteomes" id="UP000001940">
    <property type="component" value="Chromosome IV"/>
</dbReference>
<dbReference type="PROSITE" id="PS51257">
    <property type="entry name" value="PROKAR_LIPOPROTEIN"/>
    <property type="match status" value="1"/>
</dbReference>
<proteinExistence type="predicted"/>
<dbReference type="CTD" id="184358"/>
<feature type="chain" id="PRO_5004337769" evidence="1">
    <location>
        <begin position="19"/>
        <end position="129"/>
    </location>
</feature>
<dbReference type="OMA" id="HITGMFC"/>
<dbReference type="UCSC" id="F11E6.4">
    <property type="organism name" value="c. elegans"/>
</dbReference>
<evidence type="ECO:0000313" key="2">
    <source>
        <dbReference type="EMBL" id="CAB02922.2"/>
    </source>
</evidence>
<keyword evidence="3" id="KW-1185">Reference proteome</keyword>
<evidence type="ECO:0000313" key="4">
    <source>
        <dbReference type="WormBase" id="F11E6.4a"/>
    </source>
</evidence>
<sequence length="129" mass="14246">MYSKFFALFFAIPFSITACDITATMTSQTYHLVYAQFTFHNETRSPVYQFNQDGEMKTVHITGTFCNMKPTRLDAYKTYPKLGDKPCGSSQAFIEGFGYVNYVLLSDGVFMGMKAGIACAAGDCGSSRG</sequence>
<name>Q9XVQ8_CAEEL</name>
<protein>
    <submittedName>
        <fullName evidence="2">TransThyretin-Related family domain</fullName>
    </submittedName>
</protein>
<dbReference type="PaxDb" id="6239-F11E6.4a"/>
<dbReference type="AGR" id="WB:WBGene00008708"/>
<organism evidence="2 3">
    <name type="scientific">Caenorhabditis elegans</name>
    <dbReference type="NCBI Taxonomy" id="6239"/>
    <lineage>
        <taxon>Eukaryota</taxon>
        <taxon>Metazoa</taxon>
        <taxon>Ecdysozoa</taxon>
        <taxon>Nematoda</taxon>
        <taxon>Chromadorea</taxon>
        <taxon>Rhabditida</taxon>
        <taxon>Rhabditina</taxon>
        <taxon>Rhabditomorpha</taxon>
        <taxon>Rhabditoidea</taxon>
        <taxon>Rhabditidae</taxon>
        <taxon>Peloderinae</taxon>
        <taxon>Caenorhabditis</taxon>
    </lineage>
</organism>
<dbReference type="KEGG" id="cel:CELE_F11E6.4"/>
<dbReference type="PANTHER" id="PTHR37427">
    <property type="entry name" value="PROTEIN CBG20963-RELATED"/>
    <property type="match status" value="1"/>
</dbReference>
<dbReference type="WormBase" id="F11E6.4a">
    <property type="protein sequence ID" value="CE31167"/>
    <property type="gene ID" value="WBGene00008708"/>
</dbReference>
<dbReference type="PIR" id="T20787">
    <property type="entry name" value="T20787"/>
</dbReference>
<gene>
    <name evidence="2" type="ORF">CELE_F11E6.4</name>
    <name evidence="2 4" type="ORF">F11E6.4</name>
</gene>
<keyword evidence="1" id="KW-0732">Signal</keyword>
<dbReference type="RefSeq" id="NP_001255963.1">
    <property type="nucleotide sequence ID" value="NM_001269034.1"/>
</dbReference>
<dbReference type="OrthoDB" id="5836636at2759"/>
<dbReference type="Bgee" id="WBGene00008708">
    <property type="expression patterns" value="Expressed in embryo and 4 other cell types or tissues"/>
</dbReference>
<dbReference type="ExpressionAtlas" id="Q9XVQ8">
    <property type="expression patterns" value="baseline and differential"/>
</dbReference>
<dbReference type="AlphaFoldDB" id="Q9XVQ8"/>
<dbReference type="HOGENOM" id="CLU_120141_0_0_1"/>
<dbReference type="InParanoid" id="Q9XVQ8"/>
<feature type="signal peptide" evidence="1">
    <location>
        <begin position="1"/>
        <end position="18"/>
    </location>
</feature>
<evidence type="ECO:0000256" key="1">
    <source>
        <dbReference type="SAM" id="SignalP"/>
    </source>
</evidence>
<dbReference type="eggNOG" id="ENOG502THVJ">
    <property type="taxonomic scope" value="Eukaryota"/>
</dbReference>